<proteinExistence type="predicted"/>
<organism evidence="2 3">
    <name type="scientific">Acacia crassicarpa</name>
    <name type="common">northern wattle</name>
    <dbReference type="NCBI Taxonomy" id="499986"/>
    <lineage>
        <taxon>Eukaryota</taxon>
        <taxon>Viridiplantae</taxon>
        <taxon>Streptophyta</taxon>
        <taxon>Embryophyta</taxon>
        <taxon>Tracheophyta</taxon>
        <taxon>Spermatophyta</taxon>
        <taxon>Magnoliopsida</taxon>
        <taxon>eudicotyledons</taxon>
        <taxon>Gunneridae</taxon>
        <taxon>Pentapetalae</taxon>
        <taxon>rosids</taxon>
        <taxon>fabids</taxon>
        <taxon>Fabales</taxon>
        <taxon>Fabaceae</taxon>
        <taxon>Caesalpinioideae</taxon>
        <taxon>mimosoid clade</taxon>
        <taxon>Acacieae</taxon>
        <taxon>Acacia</taxon>
    </lineage>
</organism>
<dbReference type="SMART" id="SM00452">
    <property type="entry name" value="STI"/>
    <property type="match status" value="1"/>
</dbReference>
<dbReference type="InterPro" id="IPR002160">
    <property type="entry name" value="Prot_inh_Kunz-lg"/>
</dbReference>
<gene>
    <name evidence="2" type="ORF">QN277_012174</name>
</gene>
<evidence type="ECO:0000313" key="2">
    <source>
        <dbReference type="EMBL" id="KAK4280561.1"/>
    </source>
</evidence>
<dbReference type="InterPro" id="IPR011065">
    <property type="entry name" value="Kunitz_inhibitor_STI-like_sf"/>
</dbReference>
<feature type="chain" id="PRO_5042287929" description="Miraculin" evidence="1">
    <location>
        <begin position="18"/>
        <end position="207"/>
    </location>
</feature>
<reference evidence="2" key="1">
    <citation type="submission" date="2023-10" db="EMBL/GenBank/DDBJ databases">
        <title>Chromosome-level genome of the transformable northern wattle, Acacia crassicarpa.</title>
        <authorList>
            <person name="Massaro I."/>
            <person name="Sinha N.R."/>
            <person name="Poethig S."/>
            <person name="Leichty A.R."/>
        </authorList>
    </citation>
    <scope>NUCLEOTIDE SEQUENCE</scope>
    <source>
        <strain evidence="2">Acra3RX</strain>
        <tissue evidence="2">Leaf</tissue>
    </source>
</reference>
<dbReference type="PANTHER" id="PTHR33107:SF78">
    <property type="entry name" value="NODULE CYSTEINE-RICH (NCR) SECRETED PEPTIDE"/>
    <property type="match status" value="1"/>
</dbReference>
<keyword evidence="1" id="KW-0732">Signal</keyword>
<accession>A0AAE1N144</accession>
<dbReference type="Gene3D" id="2.80.10.50">
    <property type="match status" value="1"/>
</dbReference>
<evidence type="ECO:0000313" key="3">
    <source>
        <dbReference type="Proteomes" id="UP001293593"/>
    </source>
</evidence>
<comment type="caution">
    <text evidence="2">The sequence shown here is derived from an EMBL/GenBank/DDBJ whole genome shotgun (WGS) entry which is preliminary data.</text>
</comment>
<sequence length="207" mass="22513">MKITLAAFVVLFFALRAEPLLGGGGAGAEPEPVLDSGGGKLRAGRSCYIQPVPIPPSGGLEVASIRRKCPLDVITVQEDPSLPSLFIPINSKKGVIPVSTDLNIVFSDETDTGCPHSNVWRLDDYDNSTGQWFVTTGGVVGHPGRQTVRNWFKIEKYEESYKLVYCPSVCSTCKVQCKDIGTYLDSQGYEHLALSDVPYKIQFLCPA</sequence>
<dbReference type="SUPFAM" id="SSF50386">
    <property type="entry name" value="STI-like"/>
    <property type="match status" value="1"/>
</dbReference>
<evidence type="ECO:0000256" key="1">
    <source>
        <dbReference type="SAM" id="SignalP"/>
    </source>
</evidence>
<protein>
    <recommendedName>
        <fullName evidence="4">Miraculin</fullName>
    </recommendedName>
</protein>
<dbReference type="Pfam" id="PF00197">
    <property type="entry name" value="Kunitz_legume"/>
    <property type="match status" value="1"/>
</dbReference>
<dbReference type="PANTHER" id="PTHR33107">
    <property type="entry name" value="KUNITZ TRYPSIN INHIBITOR 2"/>
    <property type="match status" value="1"/>
</dbReference>
<dbReference type="GO" id="GO:0004866">
    <property type="term" value="F:endopeptidase inhibitor activity"/>
    <property type="evidence" value="ECO:0007669"/>
    <property type="project" value="InterPro"/>
</dbReference>
<dbReference type="CDD" id="cd23375">
    <property type="entry name" value="beta-trefoil_STI_VvMLP-like"/>
    <property type="match status" value="1"/>
</dbReference>
<evidence type="ECO:0008006" key="4">
    <source>
        <dbReference type="Google" id="ProtNLM"/>
    </source>
</evidence>
<dbReference type="Proteomes" id="UP001293593">
    <property type="component" value="Unassembled WGS sequence"/>
</dbReference>
<dbReference type="EMBL" id="JAWXYG010000002">
    <property type="protein sequence ID" value="KAK4280561.1"/>
    <property type="molecule type" value="Genomic_DNA"/>
</dbReference>
<keyword evidence="3" id="KW-1185">Reference proteome</keyword>
<dbReference type="AlphaFoldDB" id="A0AAE1N144"/>
<feature type="signal peptide" evidence="1">
    <location>
        <begin position="1"/>
        <end position="17"/>
    </location>
</feature>
<name>A0AAE1N144_9FABA</name>